<accession>A0A0B7H0L2</accession>
<dbReference type="Proteomes" id="UP000042527">
    <property type="component" value="Unassembled WGS sequence"/>
</dbReference>
<keyword evidence="3" id="KW-1185">Reference proteome</keyword>
<dbReference type="AlphaFoldDB" id="A0A0B7H0L2"/>
<name>A0A0B7H0L2_TREPH</name>
<proteinExistence type="predicted"/>
<keyword evidence="1" id="KW-0472">Membrane</keyword>
<evidence type="ECO:0000313" key="3">
    <source>
        <dbReference type="Proteomes" id="UP000042527"/>
    </source>
</evidence>
<protein>
    <submittedName>
        <fullName evidence="2">Uncharacterized protein</fullName>
    </submittedName>
</protein>
<organism evidence="2 3">
    <name type="scientific">Treponema phagedenis</name>
    <dbReference type="NCBI Taxonomy" id="162"/>
    <lineage>
        <taxon>Bacteria</taxon>
        <taxon>Pseudomonadati</taxon>
        <taxon>Spirochaetota</taxon>
        <taxon>Spirochaetia</taxon>
        <taxon>Spirochaetales</taxon>
        <taxon>Treponemataceae</taxon>
        <taxon>Treponema</taxon>
    </lineage>
</organism>
<keyword evidence="1" id="KW-1133">Transmembrane helix</keyword>
<evidence type="ECO:0000256" key="1">
    <source>
        <dbReference type="SAM" id="Phobius"/>
    </source>
</evidence>
<sequence length="90" mass="10383">MLNLQAGIADAPISIPGTLYTEVYTNNVLIEHLFLSINFLENGGIFLLFSVLFYTKTDFFFFSIVYFQKGGTLNKYVEIILISIFYELFF</sequence>
<reference evidence="3" key="1">
    <citation type="submission" date="2015-01" db="EMBL/GenBank/DDBJ databases">
        <authorList>
            <person name="Manzoor Shahid"/>
            <person name="Zubair Saima"/>
        </authorList>
    </citation>
    <scope>NUCLEOTIDE SEQUENCE [LARGE SCALE GENOMIC DNA]</scope>
    <source>
        <strain evidence="3">V1</strain>
    </source>
</reference>
<dbReference type="EMBL" id="CDNC01000045">
    <property type="protein sequence ID" value="CEM62785.1"/>
    <property type="molecule type" value="Genomic_DNA"/>
</dbReference>
<keyword evidence="1" id="KW-0812">Transmembrane</keyword>
<gene>
    <name evidence="2" type="ORF">TPHV1_50045</name>
</gene>
<evidence type="ECO:0000313" key="2">
    <source>
        <dbReference type="EMBL" id="CEM62785.1"/>
    </source>
</evidence>
<feature type="transmembrane region" description="Helical" evidence="1">
    <location>
        <begin position="45"/>
        <end position="67"/>
    </location>
</feature>